<organism evidence="6 7">
    <name type="scientific">Candidatus Niyogibacteria bacterium RIFCSPLOWO2_01_FULL_45_48</name>
    <dbReference type="NCBI Taxonomy" id="1801724"/>
    <lineage>
        <taxon>Bacteria</taxon>
        <taxon>Candidatus Niyogiibacteriota</taxon>
    </lineage>
</organism>
<keyword evidence="4" id="KW-0472">Membrane</keyword>
<keyword evidence="4" id="KW-0812">Transmembrane</keyword>
<evidence type="ECO:0000313" key="7">
    <source>
        <dbReference type="Proteomes" id="UP000177486"/>
    </source>
</evidence>
<keyword evidence="2" id="KW-0328">Glycosyltransferase</keyword>
<dbReference type="EMBL" id="MHMQ01000031">
    <property type="protein sequence ID" value="OGZ29911.1"/>
    <property type="molecule type" value="Genomic_DNA"/>
</dbReference>
<sequence length="247" mass="28252">MWKNKKISVVFATYREKESIRRAIEDFLATGFVDEIVVVNNNAEPGTDEEIKKAEDPRIRLIYEKKQGMGFAFQKGLEEATGDCVVLSEPDGTFEASDIERFLVYAKDFPAVFGTRTNQSAILEGAAMGLFRKLANVFEAKIIEVFFATNALTDIGCIYRLLHKDVIQKIKPFWREGGALFPTEILLLAVSQRVNFIEIPITFKERVGESTMTNNRLKLAKWGLYILWFIIVFWIRWIPGSLRVAKK</sequence>
<feature type="domain" description="Glycosyltransferase 2-like" evidence="5">
    <location>
        <begin position="8"/>
        <end position="119"/>
    </location>
</feature>
<dbReference type="PANTHER" id="PTHR43398">
    <property type="entry name" value="DOLICHOL-PHOSPHATE MANNOSYLTRANSFERASE SUBUNIT 1"/>
    <property type="match status" value="1"/>
</dbReference>
<dbReference type="CDD" id="cd04179">
    <property type="entry name" value="DPM_DPG-synthase_like"/>
    <property type="match status" value="1"/>
</dbReference>
<dbReference type="Gene3D" id="3.90.550.10">
    <property type="entry name" value="Spore Coat Polysaccharide Biosynthesis Protein SpsA, Chain A"/>
    <property type="match status" value="1"/>
</dbReference>
<keyword evidence="3" id="KW-0808">Transferase</keyword>
<dbReference type="Pfam" id="PF00535">
    <property type="entry name" value="Glycos_transf_2"/>
    <property type="match status" value="1"/>
</dbReference>
<dbReference type="InterPro" id="IPR039528">
    <property type="entry name" value="DPM1-like"/>
</dbReference>
<proteinExistence type="inferred from homology"/>
<evidence type="ECO:0000313" key="6">
    <source>
        <dbReference type="EMBL" id="OGZ29911.1"/>
    </source>
</evidence>
<accession>A0A1G2EX24</accession>
<evidence type="ECO:0000256" key="1">
    <source>
        <dbReference type="ARBA" id="ARBA00006739"/>
    </source>
</evidence>
<dbReference type="InterPro" id="IPR029044">
    <property type="entry name" value="Nucleotide-diphossugar_trans"/>
</dbReference>
<evidence type="ECO:0000256" key="3">
    <source>
        <dbReference type="ARBA" id="ARBA00022679"/>
    </source>
</evidence>
<dbReference type="InterPro" id="IPR001173">
    <property type="entry name" value="Glyco_trans_2-like"/>
</dbReference>
<dbReference type="SUPFAM" id="SSF53448">
    <property type="entry name" value="Nucleotide-diphospho-sugar transferases"/>
    <property type="match status" value="1"/>
</dbReference>
<feature type="transmembrane region" description="Helical" evidence="4">
    <location>
        <begin position="222"/>
        <end position="239"/>
    </location>
</feature>
<dbReference type="AlphaFoldDB" id="A0A1G2EX24"/>
<dbReference type="GO" id="GO:0009247">
    <property type="term" value="P:glycolipid biosynthetic process"/>
    <property type="evidence" value="ECO:0007669"/>
    <property type="project" value="TreeGrafter"/>
</dbReference>
<comment type="caution">
    <text evidence="6">The sequence shown here is derived from an EMBL/GenBank/DDBJ whole genome shotgun (WGS) entry which is preliminary data.</text>
</comment>
<keyword evidence="4" id="KW-1133">Transmembrane helix</keyword>
<dbReference type="Proteomes" id="UP000177486">
    <property type="component" value="Unassembled WGS sequence"/>
</dbReference>
<comment type="similarity">
    <text evidence="1">Belongs to the glycosyltransferase 2 family.</text>
</comment>
<evidence type="ECO:0000259" key="5">
    <source>
        <dbReference type="Pfam" id="PF00535"/>
    </source>
</evidence>
<evidence type="ECO:0000256" key="4">
    <source>
        <dbReference type="SAM" id="Phobius"/>
    </source>
</evidence>
<name>A0A1G2EX24_9BACT</name>
<dbReference type="GO" id="GO:0004582">
    <property type="term" value="F:dolichyl-phosphate beta-D-mannosyltransferase activity"/>
    <property type="evidence" value="ECO:0007669"/>
    <property type="project" value="InterPro"/>
</dbReference>
<dbReference type="PANTHER" id="PTHR43398:SF1">
    <property type="entry name" value="DOLICHOL-PHOSPHATE MANNOSYLTRANSFERASE SUBUNIT 1"/>
    <property type="match status" value="1"/>
</dbReference>
<evidence type="ECO:0000256" key="2">
    <source>
        <dbReference type="ARBA" id="ARBA00022676"/>
    </source>
</evidence>
<dbReference type="GO" id="GO:0016020">
    <property type="term" value="C:membrane"/>
    <property type="evidence" value="ECO:0007669"/>
    <property type="project" value="GOC"/>
</dbReference>
<gene>
    <name evidence="6" type="ORF">A2931_00895</name>
</gene>
<reference evidence="6 7" key="1">
    <citation type="journal article" date="2016" name="Nat. Commun.">
        <title>Thousands of microbial genomes shed light on interconnected biogeochemical processes in an aquifer system.</title>
        <authorList>
            <person name="Anantharaman K."/>
            <person name="Brown C.T."/>
            <person name="Hug L.A."/>
            <person name="Sharon I."/>
            <person name="Castelle C.J."/>
            <person name="Probst A.J."/>
            <person name="Thomas B.C."/>
            <person name="Singh A."/>
            <person name="Wilkins M.J."/>
            <person name="Karaoz U."/>
            <person name="Brodie E.L."/>
            <person name="Williams K.H."/>
            <person name="Hubbard S.S."/>
            <person name="Banfield J.F."/>
        </authorList>
    </citation>
    <scope>NUCLEOTIDE SEQUENCE [LARGE SCALE GENOMIC DNA]</scope>
</reference>
<protein>
    <recommendedName>
        <fullName evidence="5">Glycosyltransferase 2-like domain-containing protein</fullName>
    </recommendedName>
</protein>